<accession>A0ABW5QUS4</accession>
<protein>
    <submittedName>
        <fullName evidence="8">Response regulator</fullName>
    </submittedName>
</protein>
<gene>
    <name evidence="8" type="ORF">ACFSW5_07130</name>
</gene>
<keyword evidence="1 5" id="KW-0597">Phosphoprotein</keyword>
<dbReference type="PANTHER" id="PTHR43214:SF43">
    <property type="entry name" value="TWO-COMPONENT RESPONSE REGULATOR"/>
    <property type="match status" value="1"/>
</dbReference>
<dbReference type="PANTHER" id="PTHR43214">
    <property type="entry name" value="TWO-COMPONENT RESPONSE REGULATOR"/>
    <property type="match status" value="1"/>
</dbReference>
<comment type="caution">
    <text evidence="8">The sequence shown here is derived from an EMBL/GenBank/DDBJ whole genome shotgun (WGS) entry which is preliminary data.</text>
</comment>
<dbReference type="InterPro" id="IPR016032">
    <property type="entry name" value="Sig_transdc_resp-reg_C-effctor"/>
</dbReference>
<evidence type="ECO:0000313" key="8">
    <source>
        <dbReference type="EMBL" id="MFD2660041.1"/>
    </source>
</evidence>
<dbReference type="Proteomes" id="UP001597493">
    <property type="component" value="Unassembled WGS sequence"/>
</dbReference>
<dbReference type="CDD" id="cd17535">
    <property type="entry name" value="REC_NarL-like"/>
    <property type="match status" value="1"/>
</dbReference>
<evidence type="ECO:0000259" key="6">
    <source>
        <dbReference type="PROSITE" id="PS50043"/>
    </source>
</evidence>
<name>A0ABW5QUS4_9BACL</name>
<dbReference type="InterPro" id="IPR001789">
    <property type="entry name" value="Sig_transdc_resp-reg_receiver"/>
</dbReference>
<dbReference type="SMART" id="SM00448">
    <property type="entry name" value="REC"/>
    <property type="match status" value="1"/>
</dbReference>
<dbReference type="InterPro" id="IPR011006">
    <property type="entry name" value="CheY-like_superfamily"/>
</dbReference>
<evidence type="ECO:0000256" key="5">
    <source>
        <dbReference type="PROSITE-ProRule" id="PRU00169"/>
    </source>
</evidence>
<evidence type="ECO:0000313" key="9">
    <source>
        <dbReference type="Proteomes" id="UP001597493"/>
    </source>
</evidence>
<dbReference type="InterPro" id="IPR058245">
    <property type="entry name" value="NreC/VraR/RcsB-like_REC"/>
</dbReference>
<dbReference type="SUPFAM" id="SSF52172">
    <property type="entry name" value="CheY-like"/>
    <property type="match status" value="1"/>
</dbReference>
<dbReference type="PROSITE" id="PS50043">
    <property type="entry name" value="HTH_LUXR_2"/>
    <property type="match status" value="1"/>
</dbReference>
<keyword evidence="4" id="KW-0804">Transcription</keyword>
<feature type="modified residue" description="4-aspartylphosphate" evidence="5">
    <location>
        <position position="56"/>
    </location>
</feature>
<keyword evidence="9" id="KW-1185">Reference proteome</keyword>
<organism evidence="8 9">
    <name type="scientific">Paenibacillus thailandensis</name>
    <dbReference type="NCBI Taxonomy" id="393250"/>
    <lineage>
        <taxon>Bacteria</taxon>
        <taxon>Bacillati</taxon>
        <taxon>Bacillota</taxon>
        <taxon>Bacilli</taxon>
        <taxon>Bacillales</taxon>
        <taxon>Paenibacillaceae</taxon>
        <taxon>Paenibacillus</taxon>
    </lineage>
</organism>
<evidence type="ECO:0000256" key="1">
    <source>
        <dbReference type="ARBA" id="ARBA00022553"/>
    </source>
</evidence>
<dbReference type="RefSeq" id="WP_379270709.1">
    <property type="nucleotide sequence ID" value="NZ_JBHUGT010000010.1"/>
</dbReference>
<keyword evidence="3" id="KW-0238">DNA-binding</keyword>
<evidence type="ECO:0000256" key="4">
    <source>
        <dbReference type="ARBA" id="ARBA00023163"/>
    </source>
</evidence>
<dbReference type="SUPFAM" id="SSF46894">
    <property type="entry name" value="C-terminal effector domain of the bipartite response regulators"/>
    <property type="match status" value="1"/>
</dbReference>
<dbReference type="InterPro" id="IPR000792">
    <property type="entry name" value="Tscrpt_reg_LuxR_C"/>
</dbReference>
<reference evidence="9" key="1">
    <citation type="journal article" date="2019" name="Int. J. Syst. Evol. Microbiol.">
        <title>The Global Catalogue of Microorganisms (GCM) 10K type strain sequencing project: providing services to taxonomists for standard genome sequencing and annotation.</title>
        <authorList>
            <consortium name="The Broad Institute Genomics Platform"/>
            <consortium name="The Broad Institute Genome Sequencing Center for Infectious Disease"/>
            <person name="Wu L."/>
            <person name="Ma J."/>
        </authorList>
    </citation>
    <scope>NUCLEOTIDE SEQUENCE [LARGE SCALE GENOMIC DNA]</scope>
    <source>
        <strain evidence="9">TISTR 1827</strain>
    </source>
</reference>
<dbReference type="EMBL" id="JBHUMY010000006">
    <property type="protein sequence ID" value="MFD2660041.1"/>
    <property type="molecule type" value="Genomic_DNA"/>
</dbReference>
<dbReference type="Pfam" id="PF00196">
    <property type="entry name" value="GerE"/>
    <property type="match status" value="1"/>
</dbReference>
<dbReference type="CDD" id="cd06170">
    <property type="entry name" value="LuxR_C_like"/>
    <property type="match status" value="1"/>
</dbReference>
<dbReference type="PRINTS" id="PR00038">
    <property type="entry name" value="HTHLUXR"/>
</dbReference>
<dbReference type="PROSITE" id="PS50110">
    <property type="entry name" value="RESPONSE_REGULATORY"/>
    <property type="match status" value="1"/>
</dbReference>
<proteinExistence type="predicted"/>
<dbReference type="Gene3D" id="3.40.50.2300">
    <property type="match status" value="1"/>
</dbReference>
<keyword evidence="2" id="KW-0805">Transcription regulation</keyword>
<sequence length="221" mass="24695">MSKISILIAEDQSLIREGLKTILQLQPDFEVVAAAENGEQALSLVRLHQPRLVLLDIRMPVLNGIEAVKIIKREYPDTVVVILTTFEDEAYIVDSLALGASGFLLKDLPMERLIASLRDAVRGELSLPSSVAAKLAQKLRKLQESAEQPAAARELNLSMRELEVARRIAQYKNNRQIADELFLSEGTVKNYVSIIYSKIGVNDRMKAVHFLKRLLHGEPQA</sequence>
<dbReference type="SMART" id="SM00421">
    <property type="entry name" value="HTH_LUXR"/>
    <property type="match status" value="1"/>
</dbReference>
<feature type="domain" description="Response regulatory" evidence="7">
    <location>
        <begin position="5"/>
        <end position="121"/>
    </location>
</feature>
<feature type="domain" description="HTH luxR-type" evidence="6">
    <location>
        <begin position="150"/>
        <end position="215"/>
    </location>
</feature>
<evidence type="ECO:0000259" key="7">
    <source>
        <dbReference type="PROSITE" id="PS50110"/>
    </source>
</evidence>
<dbReference type="Pfam" id="PF00072">
    <property type="entry name" value="Response_reg"/>
    <property type="match status" value="1"/>
</dbReference>
<dbReference type="InterPro" id="IPR039420">
    <property type="entry name" value="WalR-like"/>
</dbReference>
<evidence type="ECO:0000256" key="3">
    <source>
        <dbReference type="ARBA" id="ARBA00023125"/>
    </source>
</evidence>
<evidence type="ECO:0000256" key="2">
    <source>
        <dbReference type="ARBA" id="ARBA00023015"/>
    </source>
</evidence>